<feature type="domain" description="HTH psq-type" evidence="2">
    <location>
        <begin position="29"/>
        <end position="65"/>
    </location>
</feature>
<protein>
    <recommendedName>
        <fullName evidence="2">HTH psq-type domain-containing protein</fullName>
    </recommendedName>
</protein>
<dbReference type="Pfam" id="PF05225">
    <property type="entry name" value="HTH_psq"/>
    <property type="match status" value="1"/>
</dbReference>
<dbReference type="OrthoDB" id="6730387at2759"/>
<evidence type="ECO:0000313" key="3">
    <source>
        <dbReference type="EMBL" id="KAF2891823.1"/>
    </source>
</evidence>
<dbReference type="AlphaFoldDB" id="A0A8K0GB10"/>
<dbReference type="EMBL" id="VTPC01021839">
    <property type="protein sequence ID" value="KAF2891823.1"/>
    <property type="molecule type" value="Genomic_DNA"/>
</dbReference>
<dbReference type="Proteomes" id="UP000801492">
    <property type="component" value="Unassembled WGS sequence"/>
</dbReference>
<comment type="subcellular location">
    <subcellularLocation>
        <location evidence="1">Nucleus</location>
    </subcellularLocation>
</comment>
<dbReference type="GO" id="GO:0003677">
    <property type="term" value="F:DNA binding"/>
    <property type="evidence" value="ECO:0007669"/>
    <property type="project" value="InterPro"/>
</dbReference>
<dbReference type="InterPro" id="IPR009057">
    <property type="entry name" value="Homeodomain-like_sf"/>
</dbReference>
<proteinExistence type="predicted"/>
<name>A0A8K0GB10_IGNLU</name>
<evidence type="ECO:0000259" key="2">
    <source>
        <dbReference type="Pfam" id="PF05225"/>
    </source>
</evidence>
<reference evidence="3" key="1">
    <citation type="submission" date="2019-08" db="EMBL/GenBank/DDBJ databases">
        <title>The genome of the North American firefly Photinus pyralis.</title>
        <authorList>
            <consortium name="Photinus pyralis genome working group"/>
            <person name="Fallon T.R."/>
            <person name="Sander Lower S.E."/>
            <person name="Weng J.-K."/>
        </authorList>
    </citation>
    <scope>NUCLEOTIDE SEQUENCE</scope>
    <source>
        <strain evidence="3">TRF0915ILg1</strain>
        <tissue evidence="3">Whole body</tissue>
    </source>
</reference>
<keyword evidence="4" id="KW-1185">Reference proteome</keyword>
<gene>
    <name evidence="3" type="ORF">ILUMI_14350</name>
</gene>
<accession>A0A8K0GB10</accession>
<evidence type="ECO:0000256" key="1">
    <source>
        <dbReference type="ARBA" id="ARBA00004123"/>
    </source>
</evidence>
<sequence>MDLLYDGEMDLCSSVSKNAEPRGLWTSNDLQSAINKVKSGITGVNKTSKSFNIPKTTLKRKIKSNNTEECNRLDPDSTLGANAEKKFANHIKKLQKNDFSPTKQEVREMAYKVVVELGIKHPFNETVGNEQRNRWFGLVMR</sequence>
<organism evidence="3 4">
    <name type="scientific">Ignelater luminosus</name>
    <name type="common">Cucubano</name>
    <name type="synonym">Pyrophorus luminosus</name>
    <dbReference type="NCBI Taxonomy" id="2038154"/>
    <lineage>
        <taxon>Eukaryota</taxon>
        <taxon>Metazoa</taxon>
        <taxon>Ecdysozoa</taxon>
        <taxon>Arthropoda</taxon>
        <taxon>Hexapoda</taxon>
        <taxon>Insecta</taxon>
        <taxon>Pterygota</taxon>
        <taxon>Neoptera</taxon>
        <taxon>Endopterygota</taxon>
        <taxon>Coleoptera</taxon>
        <taxon>Polyphaga</taxon>
        <taxon>Elateriformia</taxon>
        <taxon>Elateroidea</taxon>
        <taxon>Elateridae</taxon>
        <taxon>Agrypninae</taxon>
        <taxon>Pyrophorini</taxon>
        <taxon>Ignelater</taxon>
    </lineage>
</organism>
<comment type="caution">
    <text evidence="3">The sequence shown here is derived from an EMBL/GenBank/DDBJ whole genome shotgun (WGS) entry which is preliminary data.</text>
</comment>
<dbReference type="InterPro" id="IPR007889">
    <property type="entry name" value="HTH_Psq"/>
</dbReference>
<dbReference type="Gene3D" id="1.10.10.60">
    <property type="entry name" value="Homeodomain-like"/>
    <property type="match status" value="1"/>
</dbReference>
<dbReference type="GO" id="GO:0005634">
    <property type="term" value="C:nucleus"/>
    <property type="evidence" value="ECO:0007669"/>
    <property type="project" value="UniProtKB-SubCell"/>
</dbReference>
<evidence type="ECO:0000313" key="4">
    <source>
        <dbReference type="Proteomes" id="UP000801492"/>
    </source>
</evidence>
<dbReference type="SUPFAM" id="SSF46689">
    <property type="entry name" value="Homeodomain-like"/>
    <property type="match status" value="1"/>
</dbReference>